<proteinExistence type="predicted"/>
<organism evidence="1 2">
    <name type="scientific">Porcine associated porprismacovirus</name>
    <dbReference type="NCBI Taxonomy" id="2496634"/>
    <lineage>
        <taxon>Viruses</taxon>
        <taxon>Monodnaviria</taxon>
        <taxon>Shotokuvirae</taxon>
        <taxon>Cressdnaviricota</taxon>
        <taxon>Arfiviricetes</taxon>
        <taxon>Cremevirales</taxon>
        <taxon>Smacoviridae</taxon>
        <taxon>Porprismacovirus</taxon>
    </lineage>
</organism>
<accession>A0A515J500</accession>
<dbReference type="GeneID" id="80535722"/>
<gene>
    <name evidence="1" type="primary">CP</name>
</gene>
<name>A0A515J500_9VIRU</name>
<dbReference type="Pfam" id="PF23784">
    <property type="entry name" value="Smaco_capsid"/>
    <property type="match status" value="1"/>
</dbReference>
<sequence>MATNYVKAKYQEVYDFGTMSGRTTILGIHAPTGGRVQNLLGGFFNQFKKFRYKGCSVTMIPAAQLPADPLQVSYEAGGLTVDPRDLLNPILFHGCHGESLNIILNEYLSNFNSDPNNSVTEVRPPTDKTEAAYYAALSDPSFRKFGIQQGAKVSLHPMVHPLAMTNPMAPNTGMTSYMQFISQQQGNKFLDVKGQKTGTFWDIDIDPSNDFNTGLSTGDDNLPVGGLANPFFSAPYYADDSQTPTPLSGEWGFSPVMFTNGLRPLGWLDTTQLPPSKGLGLNTKGGAGSQTMDFSSSTIGATRLPKIFMGIFILPPSYTQEMYFRLIINHYFEFKDFTTCLNVAASMTPQGAYTETIPEPTSTSSAEATSLEVVDGSVNLTTDGVY</sequence>
<dbReference type="EMBL" id="MH111138">
    <property type="protein sequence ID" value="QDM14438.1"/>
    <property type="molecule type" value="Genomic_DNA"/>
</dbReference>
<dbReference type="KEGG" id="vg:80535722"/>
<evidence type="ECO:0000313" key="1">
    <source>
        <dbReference type="EMBL" id="QDM14438.1"/>
    </source>
</evidence>
<keyword evidence="2" id="KW-1185">Reference proteome</keyword>
<dbReference type="InterPro" id="IPR057000">
    <property type="entry name" value="Smaco_capsid"/>
</dbReference>
<dbReference type="RefSeq" id="YP_010797739.1">
    <property type="nucleotide sequence ID" value="NC_076237.1"/>
</dbReference>
<dbReference type="Proteomes" id="UP000679336">
    <property type="component" value="Segment"/>
</dbReference>
<reference evidence="1 2" key="1">
    <citation type="submission" date="2018-03" db="EMBL/GenBank/DDBJ databases">
        <title>Novel CRESS-DNA viruses, one of possible zoonotic origin, found in patient with diarrhoea of unknown etiology.</title>
        <authorList>
            <person name="Ashworth J.L."/>
            <person name="Robertson G.S."/>
            <person name="Lu L."/>
            <person name="Perry M."/>
            <person name="Bogaardt C."/>
            <person name="Ivens A."/>
            <person name="My Phuc T."/>
            <person name="Rabaa M.A."/>
            <person name="Tri Tue N."/>
            <person name="Pham Thi Thanh T."/>
            <person name="Hong Anh P."/>
            <person name="Baker S."/>
            <person name="Woolhouse M.E.J."/>
        </authorList>
    </citation>
    <scope>NUCLEOTIDE SEQUENCE [LARGE SCALE GENOMIC DNA]</scope>
    <source>
        <strain evidence="1">17499x73_1865</strain>
    </source>
</reference>
<protein>
    <submittedName>
        <fullName evidence="1">Capsid protein</fullName>
    </submittedName>
</protein>
<evidence type="ECO:0000313" key="2">
    <source>
        <dbReference type="Proteomes" id="UP000679336"/>
    </source>
</evidence>